<proteinExistence type="predicted"/>
<evidence type="ECO:0000256" key="2">
    <source>
        <dbReference type="ARBA" id="ARBA00022692"/>
    </source>
</evidence>
<sequence>MLRKINFPVEIPLFCCIYSQILLGTISSNLYIYRTCYVTLGYDKSDCAQLGRETNNMTKNLETLVQPTVNEIDMASNLSQTFIPLIMNLFIGSWSDKYGRKPFLVISLIGLALTSVLMTIFAYFENLSPWIFLISSIPSMFTGAFSATFITINLYIADITTPETRVFRYGIYQAVMALASLIGNLSGSYLFYATSYVAVFSVATALLAISVFYTIFLLPESLDVERRVPKIKDLIKMMNIMDTFSITFKERESNKRKSLIIILILIIGFNFIYYGDLAVRVLFLREKIQWTLTEITYGNSFASVVYIFCMIFGTTILYKKLNEMHLCMLAIFSMGLSSLLKGLAQNGIYIYAGFAVEGFVGLGTSMLRTILTYILPSNELGKVYMTSSALDGIFCLVASSALYPAIYGATLTTYPGSFFFLDVAINSAMAVLLLYLMRHPIPRNSEPEKEDLGKVNKIESDIIFNTKDIEKF</sequence>
<feature type="domain" description="Major facilitator superfamily (MFS) profile" evidence="6">
    <location>
        <begin position="20"/>
        <end position="442"/>
    </location>
</feature>
<dbReference type="RefSeq" id="XP_028128376.2">
    <property type="nucleotide sequence ID" value="XM_028272575.2"/>
</dbReference>
<feature type="transmembrane region" description="Helical" evidence="5">
    <location>
        <begin position="349"/>
        <end position="371"/>
    </location>
</feature>
<name>A0ABM5IA62_DIAVI</name>
<feature type="transmembrane region" description="Helical" evidence="5">
    <location>
        <begin position="130"/>
        <end position="157"/>
    </location>
</feature>
<feature type="transmembrane region" description="Helical" evidence="5">
    <location>
        <begin position="295"/>
        <end position="318"/>
    </location>
</feature>
<evidence type="ECO:0000256" key="4">
    <source>
        <dbReference type="ARBA" id="ARBA00023136"/>
    </source>
</evidence>
<dbReference type="SUPFAM" id="SSF103473">
    <property type="entry name" value="MFS general substrate transporter"/>
    <property type="match status" value="1"/>
</dbReference>
<evidence type="ECO:0000313" key="8">
    <source>
        <dbReference type="Proteomes" id="UP001652700"/>
    </source>
</evidence>
<dbReference type="PANTHER" id="PTHR23507:SF39">
    <property type="entry name" value="GH23453P-RELATED"/>
    <property type="match status" value="1"/>
</dbReference>
<feature type="transmembrane region" description="Helical" evidence="5">
    <location>
        <begin position="325"/>
        <end position="343"/>
    </location>
</feature>
<feature type="transmembrane region" description="Helical" evidence="5">
    <location>
        <begin position="169"/>
        <end position="192"/>
    </location>
</feature>
<dbReference type="EnsemblMetazoa" id="XM_028272575.2">
    <property type="protein sequence ID" value="XP_028128376.2"/>
    <property type="gene ID" value="LOC114324744"/>
</dbReference>
<feature type="transmembrane region" description="Helical" evidence="5">
    <location>
        <begin position="258"/>
        <end position="275"/>
    </location>
</feature>
<feature type="transmembrane region" description="Helical" evidence="5">
    <location>
        <begin position="198"/>
        <end position="218"/>
    </location>
</feature>
<dbReference type="PANTHER" id="PTHR23507">
    <property type="entry name" value="ZGC:174356"/>
    <property type="match status" value="1"/>
</dbReference>
<dbReference type="Pfam" id="PF07690">
    <property type="entry name" value="MFS_1"/>
    <property type="match status" value="1"/>
</dbReference>
<dbReference type="Gene3D" id="1.20.1250.20">
    <property type="entry name" value="MFS general substrate transporter like domains"/>
    <property type="match status" value="1"/>
</dbReference>
<evidence type="ECO:0000256" key="5">
    <source>
        <dbReference type="SAM" id="Phobius"/>
    </source>
</evidence>
<dbReference type="InterPro" id="IPR011701">
    <property type="entry name" value="MFS"/>
</dbReference>
<comment type="subcellular location">
    <subcellularLocation>
        <location evidence="1">Membrane</location>
        <topology evidence="1">Multi-pass membrane protein</topology>
    </subcellularLocation>
</comment>
<dbReference type="GeneID" id="114324744"/>
<evidence type="ECO:0000256" key="3">
    <source>
        <dbReference type="ARBA" id="ARBA00022989"/>
    </source>
</evidence>
<dbReference type="InterPro" id="IPR036259">
    <property type="entry name" value="MFS_trans_sf"/>
</dbReference>
<evidence type="ECO:0000259" key="6">
    <source>
        <dbReference type="PROSITE" id="PS50850"/>
    </source>
</evidence>
<evidence type="ECO:0000256" key="1">
    <source>
        <dbReference type="ARBA" id="ARBA00004141"/>
    </source>
</evidence>
<keyword evidence="3 5" id="KW-1133">Transmembrane helix</keyword>
<accession>A0ABM5IA62</accession>
<organism evidence="7 8">
    <name type="scientific">Diabrotica virgifera virgifera</name>
    <name type="common">western corn rootworm</name>
    <dbReference type="NCBI Taxonomy" id="50390"/>
    <lineage>
        <taxon>Eukaryota</taxon>
        <taxon>Metazoa</taxon>
        <taxon>Ecdysozoa</taxon>
        <taxon>Arthropoda</taxon>
        <taxon>Hexapoda</taxon>
        <taxon>Insecta</taxon>
        <taxon>Pterygota</taxon>
        <taxon>Neoptera</taxon>
        <taxon>Endopterygota</taxon>
        <taxon>Coleoptera</taxon>
        <taxon>Polyphaga</taxon>
        <taxon>Cucujiformia</taxon>
        <taxon>Chrysomeloidea</taxon>
        <taxon>Chrysomelidae</taxon>
        <taxon>Galerucinae</taxon>
        <taxon>Diabroticina</taxon>
        <taxon>Diabroticites</taxon>
        <taxon>Diabrotica</taxon>
    </lineage>
</organism>
<feature type="transmembrane region" description="Helical" evidence="5">
    <location>
        <begin position="12"/>
        <end position="33"/>
    </location>
</feature>
<evidence type="ECO:0000313" key="7">
    <source>
        <dbReference type="EnsemblMetazoa" id="XP_028128376.2"/>
    </source>
</evidence>
<keyword evidence="4 5" id="KW-0472">Membrane</keyword>
<keyword evidence="8" id="KW-1185">Reference proteome</keyword>
<feature type="transmembrane region" description="Helical" evidence="5">
    <location>
        <begin position="383"/>
        <end position="406"/>
    </location>
</feature>
<dbReference type="PROSITE" id="PS50850">
    <property type="entry name" value="MFS"/>
    <property type="match status" value="1"/>
</dbReference>
<protein>
    <recommendedName>
        <fullName evidence="6">Major facilitator superfamily (MFS) profile domain-containing protein</fullName>
    </recommendedName>
</protein>
<reference evidence="7" key="1">
    <citation type="submission" date="2025-05" db="UniProtKB">
        <authorList>
            <consortium name="EnsemblMetazoa"/>
        </authorList>
    </citation>
    <scope>IDENTIFICATION</scope>
</reference>
<keyword evidence="2 5" id="KW-0812">Transmembrane</keyword>
<feature type="transmembrane region" description="Helical" evidence="5">
    <location>
        <begin position="103"/>
        <end position="124"/>
    </location>
</feature>
<dbReference type="InterPro" id="IPR020846">
    <property type="entry name" value="MFS_dom"/>
</dbReference>
<dbReference type="Proteomes" id="UP001652700">
    <property type="component" value="Unplaced"/>
</dbReference>
<feature type="transmembrane region" description="Helical" evidence="5">
    <location>
        <begin position="418"/>
        <end position="437"/>
    </location>
</feature>